<protein>
    <submittedName>
        <fullName evidence="2">Uncharacterized protein</fullName>
    </submittedName>
</protein>
<name>A0A9P1DU85_9DINO</name>
<dbReference type="EMBL" id="CAMXCT010006545">
    <property type="protein sequence ID" value="CAI4015724.1"/>
    <property type="molecule type" value="Genomic_DNA"/>
</dbReference>
<dbReference type="EMBL" id="CAMXCT020006545">
    <property type="protein sequence ID" value="CAL1169099.1"/>
    <property type="molecule type" value="Genomic_DNA"/>
</dbReference>
<feature type="region of interest" description="Disordered" evidence="1">
    <location>
        <begin position="338"/>
        <end position="358"/>
    </location>
</feature>
<evidence type="ECO:0000313" key="2">
    <source>
        <dbReference type="EMBL" id="CAI4015724.1"/>
    </source>
</evidence>
<evidence type="ECO:0000313" key="4">
    <source>
        <dbReference type="Proteomes" id="UP001152797"/>
    </source>
</evidence>
<sequence>MSMKPEQTVSNLWSCETLNAGIDHVMTAAKAEPVSDDEAERELLKQLQDLNQFHQSFQNLIQVALHQDYLADTIPASEEELQQAGVKERVVIDLDDDAQAPEDGKAVATPSARAVATPMRTEQAPPVIEPTEATQPATKDVNETQPEPKLTQQAGTEPKPTSAEQLATSPEPSGSQPETQKVDSTQPDEQTGAPAKPKPAGITERQARLRAAAKMRISRMVKPKSKRTDLNVDDWVKKEWETGNKNMLADLLTKANFDKEEWLNQLTIIVKKKQEIQLFVDEGWYSEEDLVELGWSKGRIDGAKKRCTALGEAYCRNNMYDGIPEFWVVVRETRKRTETQSYERSHTKQSKAGGEPDWKYDGQFKGMEGFEERSQRALSVKPEELGQDKFAQTKLPFQKFLESIMSKSGKLRSLVKDLQKNYSADEASKSCIKTLQDQIGSLDKEYDKCNLIWAQGEVDKFGETFYKSAEQGMRDSTLVCSKAVAAEMKVRNAKKFFEKVDAPGKTRSAKPPKSGSDADKPKGKKRESSPKDEVPEIKSRIYRKFGARVIMCSLSDEHEINAWLLRFRYFSWPHSSRSQCRHWRWSQNLRAGSATPGFLISLFQLPRPLANAGAILQHAVGAMDTLIRLQSPLIFKVGFSTDVVRRWTNSTYGYGTDPARWTDMIVLFASKEPFTPAMLEAALAPCTGAIRTAQNIVKDFGRATASRSGGLVDLARCSEKNSERDSQKVLVKKLKLSLDIPKTYLKTQDESFKLPVLRMRSWMEYILRNNCCHVLTGLVRPDPPREKAILREFWWLYEQMHPSHPIFQMHREGKLVLERTAPCVVHGDEGRSRKRSAFMCLNFHSLLGRGLKPEKELVKKAQTKVKKQYLKQKPNFIGHTYTHRFLLAALPKKYYTGDNEHIWETLVEDVASEIQHMYTCGVANSQGVKHWIMTLHVVGDWPFLQRSGLLTRTFNNVQKRVNNRAGYAPQGVCHLCCAGRANVPYEEIHTRNPKWLATMHQVSPFRSPPALLSIPHCPGEAAAIWAFDIFHSWHLGGGRNFLGSCLALLSEREPAGAIDERFELLTKRYLSFCKSTSTVSQVSKLTKECIQWSKTTLYPSGAWHKGALTTNLMHFFEFLVDTEDFSDMPLLVKCGEAAKAINSFLRGLYTSDLWIQPNDAVRFGQLGMQFLRRYSTLAAEAHRDNRALFVLQPKLHVLHHCFLSMIHFGQQNIAVLSPLCFSVQPDEDFIGRPSRLSRRVTARSIVIDRVLSRYMQACFEHWVSAGWLIRPEPD</sequence>
<feature type="compositionally biased region" description="Basic and acidic residues" evidence="1">
    <location>
        <begin position="516"/>
        <end position="534"/>
    </location>
</feature>
<dbReference type="Proteomes" id="UP001152797">
    <property type="component" value="Unassembled WGS sequence"/>
</dbReference>
<dbReference type="EMBL" id="CAMXCT030006545">
    <property type="protein sequence ID" value="CAL4803036.1"/>
    <property type="molecule type" value="Genomic_DNA"/>
</dbReference>
<evidence type="ECO:0000256" key="1">
    <source>
        <dbReference type="SAM" id="MobiDB-lite"/>
    </source>
</evidence>
<organism evidence="2">
    <name type="scientific">Cladocopium goreaui</name>
    <dbReference type="NCBI Taxonomy" id="2562237"/>
    <lineage>
        <taxon>Eukaryota</taxon>
        <taxon>Sar</taxon>
        <taxon>Alveolata</taxon>
        <taxon>Dinophyceae</taxon>
        <taxon>Suessiales</taxon>
        <taxon>Symbiodiniaceae</taxon>
        <taxon>Cladocopium</taxon>
    </lineage>
</organism>
<reference evidence="2" key="1">
    <citation type="submission" date="2022-10" db="EMBL/GenBank/DDBJ databases">
        <authorList>
            <person name="Chen Y."/>
            <person name="Dougan E. K."/>
            <person name="Chan C."/>
            <person name="Rhodes N."/>
            <person name="Thang M."/>
        </authorList>
    </citation>
    <scope>NUCLEOTIDE SEQUENCE</scope>
</reference>
<feature type="region of interest" description="Disordered" evidence="1">
    <location>
        <begin position="97"/>
        <end position="204"/>
    </location>
</feature>
<reference evidence="3" key="2">
    <citation type="submission" date="2024-04" db="EMBL/GenBank/DDBJ databases">
        <authorList>
            <person name="Chen Y."/>
            <person name="Shah S."/>
            <person name="Dougan E. K."/>
            <person name="Thang M."/>
            <person name="Chan C."/>
        </authorList>
    </citation>
    <scope>NUCLEOTIDE SEQUENCE [LARGE SCALE GENOMIC DNA]</scope>
</reference>
<dbReference type="AlphaFoldDB" id="A0A9P1DU85"/>
<comment type="caution">
    <text evidence="2">The sequence shown here is derived from an EMBL/GenBank/DDBJ whole genome shotgun (WGS) entry which is preliminary data.</text>
</comment>
<feature type="compositionally biased region" description="Polar residues" evidence="1">
    <location>
        <begin position="162"/>
        <end position="189"/>
    </location>
</feature>
<feature type="region of interest" description="Disordered" evidence="1">
    <location>
        <begin position="501"/>
        <end position="534"/>
    </location>
</feature>
<evidence type="ECO:0000313" key="3">
    <source>
        <dbReference type="EMBL" id="CAL1169099.1"/>
    </source>
</evidence>
<keyword evidence="4" id="KW-1185">Reference proteome</keyword>
<proteinExistence type="predicted"/>
<gene>
    <name evidence="2" type="ORF">C1SCF055_LOCUS40537</name>
</gene>
<accession>A0A9P1DU85</accession>